<protein>
    <submittedName>
        <fullName evidence="2">Uncharacterized protein</fullName>
    </submittedName>
</protein>
<feature type="region of interest" description="Disordered" evidence="1">
    <location>
        <begin position="161"/>
        <end position="199"/>
    </location>
</feature>
<proteinExistence type="predicted"/>
<evidence type="ECO:0000313" key="3">
    <source>
        <dbReference type="Proteomes" id="UP001642540"/>
    </source>
</evidence>
<gene>
    <name evidence="2" type="ORF">ODALV1_LOCUS4766</name>
</gene>
<keyword evidence="3" id="KW-1185">Reference proteome</keyword>
<evidence type="ECO:0000256" key="1">
    <source>
        <dbReference type="SAM" id="MobiDB-lite"/>
    </source>
</evidence>
<reference evidence="2 3" key="1">
    <citation type="submission" date="2024-08" db="EMBL/GenBank/DDBJ databases">
        <authorList>
            <person name="Cucini C."/>
            <person name="Frati F."/>
        </authorList>
    </citation>
    <scope>NUCLEOTIDE SEQUENCE [LARGE SCALE GENOMIC DNA]</scope>
</reference>
<feature type="compositionally biased region" description="Low complexity" evidence="1">
    <location>
        <begin position="180"/>
        <end position="196"/>
    </location>
</feature>
<comment type="caution">
    <text evidence="2">The sequence shown here is derived from an EMBL/GenBank/DDBJ whole genome shotgun (WGS) entry which is preliminary data.</text>
</comment>
<feature type="region of interest" description="Disordered" evidence="1">
    <location>
        <begin position="19"/>
        <end position="40"/>
    </location>
</feature>
<sequence length="293" mass="32451">MCQQDFDFRLLSVGKMERRCDSDSTSSSRNSNGDDGGTYPSHCTSCSTTTTLTVANSLEDGSQGSEISGLDHQLPSMEKLKRSGCSNGTRRNTAGCLSCSRQRRDDYGGNDFGECHRHQHQLPPVRNTNSIRSQENEKEIMWRKERASLYTQFDSCASEIDTSTRRSSSGGTRPNCLLQSTTTTASASSSSSSMSMRNTGTGCAVDEKRFRQQVLYCGLSRAIWIQLGTLILLSLHLQGSNEGKSIESNRNFTTTTTTTHSRHQKMAFSSCLVSVLCWLMSYYTVPIPFEKTK</sequence>
<name>A0ABP1PYX6_9HEXA</name>
<dbReference type="EMBL" id="CAXLJM020000014">
    <property type="protein sequence ID" value="CAL8080881.1"/>
    <property type="molecule type" value="Genomic_DNA"/>
</dbReference>
<evidence type="ECO:0000313" key="2">
    <source>
        <dbReference type="EMBL" id="CAL8080881.1"/>
    </source>
</evidence>
<accession>A0ABP1PYX6</accession>
<organism evidence="2 3">
    <name type="scientific">Orchesella dallaii</name>
    <dbReference type="NCBI Taxonomy" id="48710"/>
    <lineage>
        <taxon>Eukaryota</taxon>
        <taxon>Metazoa</taxon>
        <taxon>Ecdysozoa</taxon>
        <taxon>Arthropoda</taxon>
        <taxon>Hexapoda</taxon>
        <taxon>Collembola</taxon>
        <taxon>Entomobryomorpha</taxon>
        <taxon>Entomobryoidea</taxon>
        <taxon>Orchesellidae</taxon>
        <taxon>Orchesellinae</taxon>
        <taxon>Orchesella</taxon>
    </lineage>
</organism>
<feature type="compositionally biased region" description="Low complexity" evidence="1">
    <location>
        <begin position="23"/>
        <end position="33"/>
    </location>
</feature>
<dbReference type="Proteomes" id="UP001642540">
    <property type="component" value="Unassembled WGS sequence"/>
</dbReference>